<comment type="caution">
    <text evidence="1">The sequence shown here is derived from an EMBL/GenBank/DDBJ whole genome shotgun (WGS) entry which is preliminary data.</text>
</comment>
<dbReference type="Proteomes" id="UP000237246">
    <property type="component" value="Unassembled WGS sequence"/>
</dbReference>
<proteinExistence type="predicted"/>
<name>A0A2P4SK12_BAMTH</name>
<keyword evidence="2" id="KW-1185">Reference proteome</keyword>
<organism evidence="1 2">
    <name type="scientific">Bambusicola thoracicus</name>
    <name type="common">Chinese bamboo-partridge</name>
    <name type="synonym">Perdix thoracica</name>
    <dbReference type="NCBI Taxonomy" id="9083"/>
    <lineage>
        <taxon>Eukaryota</taxon>
        <taxon>Metazoa</taxon>
        <taxon>Chordata</taxon>
        <taxon>Craniata</taxon>
        <taxon>Vertebrata</taxon>
        <taxon>Euteleostomi</taxon>
        <taxon>Archelosauria</taxon>
        <taxon>Archosauria</taxon>
        <taxon>Dinosauria</taxon>
        <taxon>Saurischia</taxon>
        <taxon>Theropoda</taxon>
        <taxon>Coelurosauria</taxon>
        <taxon>Aves</taxon>
        <taxon>Neognathae</taxon>
        <taxon>Galloanserae</taxon>
        <taxon>Galliformes</taxon>
        <taxon>Phasianidae</taxon>
        <taxon>Perdicinae</taxon>
        <taxon>Bambusicola</taxon>
    </lineage>
</organism>
<reference evidence="1 2" key="1">
    <citation type="submission" date="2018-01" db="EMBL/GenBank/DDBJ databases">
        <title>Comparison of the Chinese Bamboo Partridge and Red Junglefowl genome sequences highlights the importance of demography in genome evolution.</title>
        <authorList>
            <person name="Tiley G.P."/>
            <person name="Kimball R.T."/>
            <person name="Braun E.L."/>
            <person name="Burleigh J.G."/>
        </authorList>
    </citation>
    <scope>NUCLEOTIDE SEQUENCE [LARGE SCALE GENOMIC DNA]</scope>
    <source>
        <strain evidence="1">RTK389</strain>
        <tissue evidence="1">Blood</tissue>
    </source>
</reference>
<sequence>MAMGWWCSV</sequence>
<protein>
    <submittedName>
        <fullName evidence="1">Uncharacterized protein</fullName>
    </submittedName>
</protein>
<evidence type="ECO:0000313" key="2">
    <source>
        <dbReference type="Proteomes" id="UP000237246"/>
    </source>
</evidence>
<gene>
    <name evidence="1" type="ORF">CIB84_011805</name>
</gene>
<dbReference type="EMBL" id="PPHD01041123">
    <property type="protein sequence ID" value="POI24445.1"/>
    <property type="molecule type" value="Genomic_DNA"/>
</dbReference>
<evidence type="ECO:0000313" key="1">
    <source>
        <dbReference type="EMBL" id="POI24445.1"/>
    </source>
</evidence>
<accession>A0A2P4SK12</accession>